<accession>A0A2T6GA69</accession>
<name>A0A2T6GA69_9BACL</name>
<comment type="caution">
    <text evidence="2">The sequence shown here is derived from an EMBL/GenBank/DDBJ whole genome shotgun (WGS) entry which is preliminary data.</text>
</comment>
<proteinExistence type="predicted"/>
<evidence type="ECO:0000313" key="2">
    <source>
        <dbReference type="EMBL" id="PUA41042.1"/>
    </source>
</evidence>
<organism evidence="2 3">
    <name type="scientific">Paenibacillus elgii</name>
    <dbReference type="NCBI Taxonomy" id="189691"/>
    <lineage>
        <taxon>Bacteria</taxon>
        <taxon>Bacillati</taxon>
        <taxon>Bacillota</taxon>
        <taxon>Bacilli</taxon>
        <taxon>Bacillales</taxon>
        <taxon>Paenibacillaceae</taxon>
        <taxon>Paenibacillus</taxon>
    </lineage>
</organism>
<keyword evidence="1" id="KW-0732">Signal</keyword>
<gene>
    <name evidence="2" type="ORF">C8Z91_01225</name>
</gene>
<dbReference type="EMBL" id="PYHP01000004">
    <property type="protein sequence ID" value="PUA41042.1"/>
    <property type="molecule type" value="Genomic_DNA"/>
</dbReference>
<evidence type="ECO:0000313" key="3">
    <source>
        <dbReference type="Proteomes" id="UP000244184"/>
    </source>
</evidence>
<feature type="signal peptide" evidence="1">
    <location>
        <begin position="1"/>
        <end position="24"/>
    </location>
</feature>
<sequence length="68" mass="7485">MKPYKILIATTVATAGLFMASIPAAQVPQKAFAAEQLIGKPLTELDPKTVEGARQAMQELWHYRVASW</sequence>
<evidence type="ECO:0000256" key="1">
    <source>
        <dbReference type="SAM" id="SignalP"/>
    </source>
</evidence>
<dbReference type="Proteomes" id="UP000244184">
    <property type="component" value="Unassembled WGS sequence"/>
</dbReference>
<reference evidence="2 3" key="1">
    <citation type="submission" date="2018-03" db="EMBL/GenBank/DDBJ databases">
        <title>Genome sequence of Paenibacillus elgii strain AC13 an antimicrobial compound producing bacteria.</title>
        <authorList>
            <person name="Kurokawa A.S."/>
            <person name="Araujo J.F."/>
            <person name="Costa R.A."/>
            <person name="Ortega D.B."/>
            <person name="Pires A.S."/>
            <person name="Pappas G.J.Jr."/>
            <person name="Franco O.L."/>
            <person name="Barreto C."/>
            <person name="Magalhaes B.S."/>
            <person name="Kruger R.H."/>
        </authorList>
    </citation>
    <scope>NUCLEOTIDE SEQUENCE [LARGE SCALE GENOMIC DNA]</scope>
    <source>
        <strain evidence="2 3">AC13</strain>
    </source>
</reference>
<dbReference type="RefSeq" id="WP_108529909.1">
    <property type="nucleotide sequence ID" value="NZ_PYHP01000004.1"/>
</dbReference>
<feature type="chain" id="PRO_5038676772" evidence="1">
    <location>
        <begin position="25"/>
        <end position="68"/>
    </location>
</feature>
<dbReference type="AlphaFoldDB" id="A0A2T6GA69"/>
<protein>
    <submittedName>
        <fullName evidence="2">Uncharacterized protein</fullName>
    </submittedName>
</protein>